<dbReference type="EMBL" id="JBHUGI010000023">
    <property type="protein sequence ID" value="MFD1927981.1"/>
    <property type="molecule type" value="Genomic_DNA"/>
</dbReference>
<feature type="non-terminal residue" evidence="1">
    <location>
        <position position="74"/>
    </location>
</feature>
<sequence length="74" mass="8411">MSITNDIRMLIDIQDSNVIFEHDFFQMGTFKGNSCKFIKGKLSFTPTHCDACGIVNQNYTIYKNGTQTSRITLP</sequence>
<evidence type="ECO:0000313" key="1">
    <source>
        <dbReference type="EMBL" id="MFD1927981.1"/>
    </source>
</evidence>
<reference evidence="2" key="1">
    <citation type="journal article" date="2019" name="Int. J. Syst. Evol. Microbiol.">
        <title>The Global Catalogue of Microorganisms (GCM) 10K type strain sequencing project: providing services to taxonomists for standard genome sequencing and annotation.</title>
        <authorList>
            <consortium name="The Broad Institute Genomics Platform"/>
            <consortium name="The Broad Institute Genome Sequencing Center for Infectious Disease"/>
            <person name="Wu L."/>
            <person name="Ma J."/>
        </authorList>
    </citation>
    <scope>NUCLEOTIDE SEQUENCE [LARGE SCALE GENOMIC DNA]</scope>
    <source>
        <strain evidence="2">CGMCC 4.7177</strain>
    </source>
</reference>
<dbReference type="Proteomes" id="UP001597218">
    <property type="component" value="Unassembled WGS sequence"/>
</dbReference>
<protein>
    <submittedName>
        <fullName evidence="1">ISL3 family transposase</fullName>
    </submittedName>
</protein>
<gene>
    <name evidence="1" type="ORF">ACFSFY_07915</name>
</gene>
<name>A0ABW4SF90_9BACL</name>
<accession>A0ABW4SF90</accession>
<proteinExistence type="predicted"/>
<organism evidence="1 2">
    <name type="scientific">Sporosarcina siberiensis</name>
    <dbReference type="NCBI Taxonomy" id="1365606"/>
    <lineage>
        <taxon>Bacteria</taxon>
        <taxon>Bacillati</taxon>
        <taxon>Bacillota</taxon>
        <taxon>Bacilli</taxon>
        <taxon>Bacillales</taxon>
        <taxon>Caryophanaceae</taxon>
        <taxon>Sporosarcina</taxon>
    </lineage>
</organism>
<keyword evidence="2" id="KW-1185">Reference proteome</keyword>
<evidence type="ECO:0000313" key="2">
    <source>
        <dbReference type="Proteomes" id="UP001597218"/>
    </source>
</evidence>
<comment type="caution">
    <text evidence="1">The sequence shown here is derived from an EMBL/GenBank/DDBJ whole genome shotgun (WGS) entry which is preliminary data.</text>
</comment>